<dbReference type="InterPro" id="IPR015424">
    <property type="entry name" value="PyrdxlP-dep_Trfase"/>
</dbReference>
<evidence type="ECO:0000256" key="9">
    <source>
        <dbReference type="PIRSR" id="PIRSR618319-50"/>
    </source>
</evidence>
<feature type="modified residue" description="N6-(pyridoxal phosphate)lysine" evidence="8 9">
    <location>
        <position position="282"/>
    </location>
</feature>
<comment type="pathway">
    <text evidence="8">Aminoacyl-tRNA biosynthesis; selenocysteinyl-tRNA(Sec) biosynthesis; selenocysteinyl-tRNA(Sec) from L-seryl-tRNA(Sec) (bacterial route): step 1/1.</text>
</comment>
<evidence type="ECO:0000256" key="6">
    <source>
        <dbReference type="ARBA" id="ARBA00023266"/>
    </source>
</evidence>
<evidence type="ECO:0000313" key="11">
    <source>
        <dbReference type="EMBL" id="EAK5103626.1"/>
    </source>
</evidence>
<dbReference type="Proteomes" id="UP000365807">
    <property type="component" value="Unassembled WGS sequence"/>
</dbReference>
<reference evidence="11 14" key="1">
    <citation type="submission" date="2018-05" db="EMBL/GenBank/DDBJ databases">
        <authorList>
            <consortium name="NARMS: The National Antimicrobial Resistance Monitoring System"/>
        </authorList>
    </citation>
    <scope>NUCLEOTIDE SEQUENCE [LARGE SCALE GENOMIC DNA]</scope>
    <source>
        <strain evidence="12 15">CVM N17C171</strain>
        <strain evidence="10 13">FSIS11807978</strain>
        <strain evidence="11 14">FSIS1711007</strain>
    </source>
</reference>
<organism evidence="11 14">
    <name type="scientific">Campylobacter coli</name>
    <dbReference type="NCBI Taxonomy" id="195"/>
    <lineage>
        <taxon>Bacteria</taxon>
        <taxon>Pseudomonadati</taxon>
        <taxon>Campylobacterota</taxon>
        <taxon>Epsilonproteobacteria</taxon>
        <taxon>Campylobacterales</taxon>
        <taxon>Campylobacteraceae</taxon>
        <taxon>Campylobacter</taxon>
    </lineage>
</organism>
<dbReference type="KEGG" id="ccoo:ATE51_00802"/>
<evidence type="ECO:0000313" key="10">
    <source>
        <dbReference type="EMBL" id="EAK4357631.1"/>
    </source>
</evidence>
<comment type="caution">
    <text evidence="11">The sequence shown here is derived from an EMBL/GenBank/DDBJ whole genome shotgun (WGS) entry which is preliminary data.</text>
</comment>
<dbReference type="eggNOG" id="COG1921">
    <property type="taxonomic scope" value="Bacteria"/>
</dbReference>
<comment type="cofactor">
    <cofactor evidence="1 8 9">
        <name>pyridoxal 5'-phosphate</name>
        <dbReference type="ChEBI" id="CHEBI:597326"/>
    </cofactor>
</comment>
<dbReference type="EMBL" id="AACGFG010000002">
    <property type="protein sequence ID" value="EAK4357631.1"/>
    <property type="molecule type" value="Genomic_DNA"/>
</dbReference>
<dbReference type="UniPathway" id="UPA00906">
    <property type="reaction ID" value="UER00896"/>
</dbReference>
<accession>A0A0Q2S779</accession>
<evidence type="ECO:0000256" key="7">
    <source>
        <dbReference type="ARBA" id="ARBA00044507"/>
    </source>
</evidence>
<dbReference type="SUPFAM" id="SSF53383">
    <property type="entry name" value="PLP-dependent transferases"/>
    <property type="match status" value="1"/>
</dbReference>
<dbReference type="Proteomes" id="UP000411403">
    <property type="component" value="Unassembled WGS sequence"/>
</dbReference>
<evidence type="ECO:0000313" key="13">
    <source>
        <dbReference type="Proteomes" id="UP000365807"/>
    </source>
</evidence>
<keyword evidence="6 8" id="KW-0711">Selenium</keyword>
<dbReference type="KEGG" id="ccof:VC76_06920"/>
<name>A0A0Q2S779_CAMCO</name>
<dbReference type="EMBL" id="AACSIE010000003">
    <property type="protein sequence ID" value="EAL9204272.1"/>
    <property type="molecule type" value="Genomic_DNA"/>
</dbReference>
<dbReference type="AlphaFoldDB" id="A0A0Q2S779"/>
<keyword evidence="2 8" id="KW-0963">Cytoplasm</keyword>
<comment type="catalytic activity">
    <reaction evidence="8">
        <text>L-seryl-tRNA(Sec) + selenophosphate + H(+) = L-selenocysteinyl-tRNA(Sec) + phosphate</text>
        <dbReference type="Rhea" id="RHEA:22728"/>
        <dbReference type="Rhea" id="RHEA-COMP:9742"/>
        <dbReference type="Rhea" id="RHEA-COMP:9743"/>
        <dbReference type="ChEBI" id="CHEBI:15378"/>
        <dbReference type="ChEBI" id="CHEBI:16144"/>
        <dbReference type="ChEBI" id="CHEBI:43474"/>
        <dbReference type="ChEBI" id="CHEBI:78533"/>
        <dbReference type="ChEBI" id="CHEBI:78573"/>
        <dbReference type="EC" id="2.9.1.1"/>
    </reaction>
</comment>
<dbReference type="Pfam" id="PF03841">
    <property type="entry name" value="SelA"/>
    <property type="match status" value="1"/>
</dbReference>
<dbReference type="PANTHER" id="PTHR32328">
    <property type="entry name" value="L-SERYL-TRNA(SEC) SELENIUM TRANSFERASE"/>
    <property type="match status" value="1"/>
</dbReference>
<evidence type="ECO:0000256" key="8">
    <source>
        <dbReference type="HAMAP-Rule" id="MF_00423"/>
    </source>
</evidence>
<dbReference type="InterPro" id="IPR018319">
    <property type="entry name" value="SelA-like"/>
</dbReference>
<evidence type="ECO:0000256" key="1">
    <source>
        <dbReference type="ARBA" id="ARBA00001933"/>
    </source>
</evidence>
<evidence type="ECO:0000313" key="14">
    <source>
        <dbReference type="Proteomes" id="UP000409545"/>
    </source>
</evidence>
<evidence type="ECO:0000256" key="2">
    <source>
        <dbReference type="ARBA" id="ARBA00022490"/>
    </source>
</evidence>
<dbReference type="Gene3D" id="3.40.640.10">
    <property type="entry name" value="Type I PLP-dependent aspartate aminotransferase-like (Major domain)"/>
    <property type="match status" value="1"/>
</dbReference>
<dbReference type="RefSeq" id="WP_002777832.1">
    <property type="nucleotide sequence ID" value="NZ_AANHVQ020000012.1"/>
</dbReference>
<sequence length="440" mass="49837">MNKFRTFPQIGSLIDDESLKEYPFYLRSYFCKSVVAKLKANISEDLLDKNTILEKIQQEIQKHLRKDLQSVINATGVVIHTNLGRSVIDESIFEKSKDVLCNYANIEFDLESGKRGSRYALVLEKLKMLFECEDALVVNNNAAAVFLVLHSLCFDKELVTSRGELVEIGGSFRVSEVIKAAGVKLCEVGTSNKTHLKDYEKAINENTKMLLKTHKSNFALIGFHSEVGIKDLGNLAKEKGLLSYYDLGSGWCENLNPKLIKNEPKIKDLIKHCDILSFSGDKLFGSVQAGIILGKKELIDKIKENQLLRMLRVDKITLALLNESLKIYLEKDYEKITSLKLLNDEIAHIKEKALRVQNEIQIKSELKMSKSLVGGGSMPDKTLETYVLAFNGNALKLQEKFRAKNIIGRIENEAFVLDFRTIREKDLSKLIQIINTMENL</sequence>
<keyword evidence="5 8" id="KW-0648">Protein biosynthesis</keyword>
<comment type="similarity">
    <text evidence="7 8">Belongs to the SelA family.</text>
</comment>
<evidence type="ECO:0000256" key="5">
    <source>
        <dbReference type="ARBA" id="ARBA00022917"/>
    </source>
</evidence>
<dbReference type="Proteomes" id="UP000409545">
    <property type="component" value="Unassembled WGS sequence"/>
</dbReference>
<dbReference type="GO" id="GO:0004125">
    <property type="term" value="F:L-seryl-tRNA(Sec) selenium transferase activity"/>
    <property type="evidence" value="ECO:0007669"/>
    <property type="project" value="UniProtKB-UniRule"/>
</dbReference>
<keyword evidence="3 8" id="KW-0808">Transferase</keyword>
<dbReference type="HAMAP" id="MF_00423">
    <property type="entry name" value="SelA"/>
    <property type="match status" value="1"/>
</dbReference>
<dbReference type="NCBIfam" id="TIGR00474">
    <property type="entry name" value="selA"/>
    <property type="match status" value="1"/>
</dbReference>
<comment type="subcellular location">
    <subcellularLocation>
        <location evidence="8">Cytoplasm</location>
    </subcellularLocation>
</comment>
<gene>
    <name evidence="8" type="primary">selA</name>
    <name evidence="11" type="ORF">B9Q54_05025</name>
    <name evidence="10" type="ORF">C6T04_01630</name>
    <name evidence="12" type="ORF">DYU70_03750</name>
</gene>
<dbReference type="PANTHER" id="PTHR32328:SF0">
    <property type="entry name" value="L-SERYL-TRNA(SEC) SELENIUM TRANSFERASE"/>
    <property type="match status" value="1"/>
</dbReference>
<comment type="function">
    <text evidence="8">Converts seryl-tRNA(Sec) to selenocysteinyl-tRNA(Sec) required for selenoprotein biosynthesis.</text>
</comment>
<dbReference type="InterPro" id="IPR004534">
    <property type="entry name" value="SelA_trans"/>
</dbReference>
<evidence type="ECO:0000313" key="12">
    <source>
        <dbReference type="EMBL" id="EAL9204272.1"/>
    </source>
</evidence>
<dbReference type="Gene3D" id="3.90.1150.180">
    <property type="match status" value="1"/>
</dbReference>
<keyword evidence="4 8" id="KW-0663">Pyridoxal phosphate</keyword>
<dbReference type="InterPro" id="IPR015421">
    <property type="entry name" value="PyrdxlP-dep_Trfase_major"/>
</dbReference>
<evidence type="ECO:0000313" key="15">
    <source>
        <dbReference type="Proteomes" id="UP000411403"/>
    </source>
</evidence>
<dbReference type="EC" id="2.9.1.1" evidence="8"/>
<evidence type="ECO:0000256" key="4">
    <source>
        <dbReference type="ARBA" id="ARBA00022898"/>
    </source>
</evidence>
<evidence type="ECO:0000256" key="3">
    <source>
        <dbReference type="ARBA" id="ARBA00022679"/>
    </source>
</evidence>
<protein>
    <recommendedName>
        <fullName evidence="8">L-seryl-tRNA(Sec) selenium transferase</fullName>
        <ecNumber evidence="8">2.9.1.1</ecNumber>
    </recommendedName>
    <alternativeName>
        <fullName evidence="8">Selenocysteine synthase</fullName>
        <shortName evidence="8">Sec synthase</shortName>
    </alternativeName>
    <alternativeName>
        <fullName evidence="8">Selenocysteinyl-tRNA(Sec) synthase</fullName>
    </alternativeName>
</protein>
<dbReference type="GeneID" id="66543651"/>
<dbReference type="GO" id="GO:0001717">
    <property type="term" value="P:conversion of seryl-tRNAsec to selenocys-tRNAsec"/>
    <property type="evidence" value="ECO:0007669"/>
    <property type="project" value="UniProtKB-UniRule"/>
</dbReference>
<dbReference type="GO" id="GO:0005737">
    <property type="term" value="C:cytoplasm"/>
    <property type="evidence" value="ECO:0007669"/>
    <property type="project" value="UniProtKB-SubCell"/>
</dbReference>
<proteinExistence type="inferred from homology"/>
<dbReference type="EMBL" id="AACGUZ010000007">
    <property type="protein sequence ID" value="EAK5103626.1"/>
    <property type="molecule type" value="Genomic_DNA"/>
</dbReference>
<dbReference type="GO" id="GO:0001514">
    <property type="term" value="P:selenocysteine incorporation"/>
    <property type="evidence" value="ECO:0007669"/>
    <property type="project" value="UniProtKB-UniRule"/>
</dbReference>